<dbReference type="EMBL" id="AP028654">
    <property type="protein sequence ID" value="BEP28913.1"/>
    <property type="molecule type" value="Genomic_DNA"/>
</dbReference>
<keyword evidence="4" id="KW-0472">Membrane</keyword>
<dbReference type="InterPro" id="IPR028082">
    <property type="entry name" value="Peripla_BP_I"/>
</dbReference>
<evidence type="ECO:0000313" key="6">
    <source>
        <dbReference type="EMBL" id="BEP28913.1"/>
    </source>
</evidence>
<dbReference type="PANTHER" id="PTHR46847:SF1">
    <property type="entry name" value="D-ALLOSE-BINDING PERIPLASMIC PROTEIN-RELATED"/>
    <property type="match status" value="1"/>
</dbReference>
<protein>
    <submittedName>
        <fullName evidence="6">Sugar-binding protein</fullName>
    </submittedName>
</protein>
<dbReference type="Gene3D" id="3.40.50.2300">
    <property type="match status" value="2"/>
</dbReference>
<dbReference type="GO" id="GO:0030246">
    <property type="term" value="F:carbohydrate binding"/>
    <property type="evidence" value="ECO:0007669"/>
    <property type="project" value="UniProtKB-ARBA"/>
</dbReference>
<accession>A0AAU9E3F9</accession>
<proteinExistence type="inferred from homology"/>
<keyword evidence="7" id="KW-1185">Reference proteome</keyword>
<keyword evidence="4" id="KW-0812">Transmembrane</keyword>
<keyword evidence="4" id="KW-1133">Transmembrane helix</keyword>
<gene>
    <name evidence="6" type="ORF">HLPR_12440</name>
</gene>
<comment type="subcellular location">
    <subcellularLocation>
        <location evidence="1">Cell envelope</location>
    </subcellularLocation>
</comment>
<keyword evidence="3" id="KW-0732">Signal</keyword>
<dbReference type="KEGG" id="hprf:HLPR_12440"/>
<evidence type="ECO:0000256" key="1">
    <source>
        <dbReference type="ARBA" id="ARBA00004196"/>
    </source>
</evidence>
<dbReference type="GO" id="GO:0030313">
    <property type="term" value="C:cell envelope"/>
    <property type="evidence" value="ECO:0007669"/>
    <property type="project" value="UniProtKB-SubCell"/>
</dbReference>
<comment type="similarity">
    <text evidence="2">Belongs to the bacterial solute-binding protein 2 family.</text>
</comment>
<dbReference type="AlphaFoldDB" id="A0AAU9E3F9"/>
<evidence type="ECO:0000259" key="5">
    <source>
        <dbReference type="Pfam" id="PF13407"/>
    </source>
</evidence>
<feature type="transmembrane region" description="Helical" evidence="4">
    <location>
        <begin position="7"/>
        <end position="26"/>
    </location>
</feature>
<dbReference type="Pfam" id="PF13407">
    <property type="entry name" value="Peripla_BP_4"/>
    <property type="match status" value="1"/>
</dbReference>
<evidence type="ECO:0000256" key="2">
    <source>
        <dbReference type="ARBA" id="ARBA00007639"/>
    </source>
</evidence>
<dbReference type="PANTHER" id="PTHR46847">
    <property type="entry name" value="D-ALLOSE-BINDING PERIPLASMIC PROTEIN-RELATED"/>
    <property type="match status" value="1"/>
</dbReference>
<dbReference type="InterPro" id="IPR025997">
    <property type="entry name" value="SBP_2_dom"/>
</dbReference>
<evidence type="ECO:0000256" key="4">
    <source>
        <dbReference type="SAM" id="Phobius"/>
    </source>
</evidence>
<dbReference type="SUPFAM" id="SSF53822">
    <property type="entry name" value="Periplasmic binding protein-like I"/>
    <property type="match status" value="1"/>
</dbReference>
<reference evidence="6 7" key="1">
    <citation type="submission" date="2023-08" db="EMBL/GenBank/DDBJ databases">
        <title>Helicovermis profunda gen. nov., sp. nov., a novel mesophilic, fermentative bacterium within the Bacillota from a deep-sea hydrothermal vent chimney.</title>
        <authorList>
            <person name="Miyazaki U."/>
            <person name="Mizutani D."/>
            <person name="Hashimoto Y."/>
            <person name="Tame A."/>
            <person name="Sawayama S."/>
            <person name="Miyazaki J."/>
            <person name="Takai K."/>
            <person name="Nakagawa S."/>
        </authorList>
    </citation>
    <scope>NUCLEOTIDE SEQUENCE [LARGE SCALE GENOMIC DNA]</scope>
    <source>
        <strain evidence="6 7">S502</strain>
    </source>
</reference>
<dbReference type="Proteomes" id="UP001321786">
    <property type="component" value="Chromosome"/>
</dbReference>
<name>A0AAU9E3F9_9FIRM</name>
<sequence>MSRWFNIVLFSIIFVILVISVSTFHINEFEINDDLSSYNHHFVLISKSSDSLIWKDIINGAKYSSKKNDVALEILVNNTLNIENELEYFDMAVKSNVDGIIINGYEDKNIIPITNEAAKRGIPVVFINNESYKGQRLAYVGVNNYSAGEIAIKKLSMYNNAYMKIGLLMEDKETVQNGIRLQGMMNSIKNNPNLEKIDIAVAKNSKVEIYNKVKDMIKKYPDINAIVATSSLQGEVIGQVLVDLNIVGEIKVVAFDDYPETLRYIRKGVIQATIDVDGFKIGQTSVDAIIKKINGKFVDDAYYMPLKVIDKNNIDSEKEKIDAR</sequence>
<organism evidence="6 7">
    <name type="scientific">Helicovermis profundi</name>
    <dbReference type="NCBI Taxonomy" id="3065157"/>
    <lineage>
        <taxon>Bacteria</taxon>
        <taxon>Bacillati</taxon>
        <taxon>Bacillota</taxon>
        <taxon>Clostridia</taxon>
        <taxon>Helicovermis</taxon>
    </lineage>
</organism>
<evidence type="ECO:0000313" key="7">
    <source>
        <dbReference type="Proteomes" id="UP001321786"/>
    </source>
</evidence>
<dbReference type="RefSeq" id="WP_338537211.1">
    <property type="nucleotide sequence ID" value="NZ_AP028654.1"/>
</dbReference>
<feature type="domain" description="Periplasmic binding protein" evidence="5">
    <location>
        <begin position="43"/>
        <end position="296"/>
    </location>
</feature>
<evidence type="ECO:0000256" key="3">
    <source>
        <dbReference type="ARBA" id="ARBA00022729"/>
    </source>
</evidence>